<dbReference type="InterPro" id="IPR000182">
    <property type="entry name" value="GNAT_dom"/>
</dbReference>
<keyword evidence="5" id="KW-1185">Reference proteome</keyword>
<keyword evidence="4" id="KW-0012">Acyltransferase</keyword>
<reference evidence="4 5" key="1">
    <citation type="submission" date="2020-08" db="EMBL/GenBank/DDBJ databases">
        <title>Genomic Encyclopedia of Type Strains, Phase IV (KMG-IV): sequencing the most valuable type-strain genomes for metagenomic binning, comparative biology and taxonomic classification.</title>
        <authorList>
            <person name="Goeker M."/>
        </authorList>
    </citation>
    <scope>NUCLEOTIDE SEQUENCE [LARGE SCALE GENOMIC DNA]</scope>
    <source>
        <strain evidence="4 5">DSM 101730</strain>
    </source>
</reference>
<dbReference type="PANTHER" id="PTHR31438">
    <property type="entry name" value="LYSINE N-ACYLTRANSFERASE C17G9.06C-RELATED"/>
    <property type="match status" value="1"/>
</dbReference>
<dbReference type="PANTHER" id="PTHR31438:SF1">
    <property type="entry name" value="LYSINE N-ACYLTRANSFERASE C17G9.06C-RELATED"/>
    <property type="match status" value="1"/>
</dbReference>
<dbReference type="GO" id="GO:0047663">
    <property type="term" value="F:aminoglycoside 6'-N-acetyltransferase activity"/>
    <property type="evidence" value="ECO:0007669"/>
    <property type="project" value="UniProtKB-EC"/>
</dbReference>
<dbReference type="Pfam" id="PF13523">
    <property type="entry name" value="Acetyltransf_8"/>
    <property type="match status" value="1"/>
</dbReference>
<keyword evidence="2" id="KW-0046">Antibiotic resistance</keyword>
<gene>
    <name evidence="4" type="ORF">HNP73_003847</name>
</gene>
<comment type="pathway">
    <text evidence="1">Siderophore biosynthesis.</text>
</comment>
<dbReference type="EMBL" id="JACHFM010000004">
    <property type="protein sequence ID" value="MBB5223893.1"/>
    <property type="molecule type" value="Genomic_DNA"/>
</dbReference>
<proteinExistence type="predicted"/>
<evidence type="ECO:0000259" key="3">
    <source>
        <dbReference type="PROSITE" id="PS51186"/>
    </source>
</evidence>
<dbReference type="CDD" id="cd04301">
    <property type="entry name" value="NAT_SF"/>
    <property type="match status" value="1"/>
</dbReference>
<evidence type="ECO:0000256" key="2">
    <source>
        <dbReference type="ARBA" id="ARBA00023251"/>
    </source>
</evidence>
<dbReference type="GO" id="GO:0019290">
    <property type="term" value="P:siderophore biosynthetic process"/>
    <property type="evidence" value="ECO:0007669"/>
    <property type="project" value="InterPro"/>
</dbReference>
<dbReference type="InterPro" id="IPR019432">
    <property type="entry name" value="Acyltransferase_MbtK/IucB-like"/>
</dbReference>
<comment type="caution">
    <text evidence="4">The sequence shown here is derived from an EMBL/GenBank/DDBJ whole genome shotgun (WGS) entry which is preliminary data.</text>
</comment>
<keyword evidence="4" id="KW-0808">Transferase</keyword>
<evidence type="ECO:0000313" key="5">
    <source>
        <dbReference type="Proteomes" id="UP000549457"/>
    </source>
</evidence>
<dbReference type="AlphaFoldDB" id="A0A840SXF1"/>
<dbReference type="PROSITE" id="PS51186">
    <property type="entry name" value="GNAT"/>
    <property type="match status" value="1"/>
</dbReference>
<accession>A0A840SXF1</accession>
<dbReference type="InterPro" id="IPR016181">
    <property type="entry name" value="Acyl_CoA_acyltransferase"/>
</dbReference>
<protein>
    <submittedName>
        <fullName evidence="4">Aminoglycoside 6'-N-acetyltransferase</fullName>
        <ecNumber evidence="4">2.3.1.82</ecNumber>
    </submittedName>
</protein>
<dbReference type="GO" id="GO:0046677">
    <property type="term" value="P:response to antibiotic"/>
    <property type="evidence" value="ECO:0007669"/>
    <property type="project" value="UniProtKB-KW"/>
</dbReference>
<name>A0A840SXF1_9RHOB</name>
<organism evidence="4 5">
    <name type="scientific">Amaricoccus macauensis</name>
    <dbReference type="NCBI Taxonomy" id="57001"/>
    <lineage>
        <taxon>Bacteria</taxon>
        <taxon>Pseudomonadati</taxon>
        <taxon>Pseudomonadota</taxon>
        <taxon>Alphaproteobacteria</taxon>
        <taxon>Rhodobacterales</taxon>
        <taxon>Paracoccaceae</taxon>
        <taxon>Amaricoccus</taxon>
    </lineage>
</organism>
<dbReference type="SMART" id="SM01006">
    <property type="entry name" value="AlcB"/>
    <property type="match status" value="1"/>
</dbReference>
<dbReference type="Proteomes" id="UP000549457">
    <property type="component" value="Unassembled WGS sequence"/>
</dbReference>
<evidence type="ECO:0000313" key="4">
    <source>
        <dbReference type="EMBL" id="MBB5223893.1"/>
    </source>
</evidence>
<dbReference type="SUPFAM" id="SSF55729">
    <property type="entry name" value="Acyl-CoA N-acyltransferases (Nat)"/>
    <property type="match status" value="1"/>
</dbReference>
<sequence length="181" mass="19882">MAVEWMAGEIRFRPVTASDYPVIRAWLELPHIREWWGAPDEELGHIRTMVEGRDTTRPFVIELGDRPVGYIQYWFVSDQQTATAIATYPWLAELPADAVGVDLSIGDPALIGRGLGSAALAAFTRKLVGEGFETIVIDPDAANTRAVRAYSNAGYAPVPDLAGRTGDTLIMQYQPEARPIP</sequence>
<feature type="domain" description="N-acetyltransferase" evidence="3">
    <location>
        <begin position="10"/>
        <end position="176"/>
    </location>
</feature>
<dbReference type="RefSeq" id="WP_221288836.1">
    <property type="nucleotide sequence ID" value="NZ_JACHFM010000004.1"/>
</dbReference>
<evidence type="ECO:0000256" key="1">
    <source>
        <dbReference type="ARBA" id="ARBA00004924"/>
    </source>
</evidence>
<dbReference type="EC" id="2.3.1.82" evidence="4"/>
<dbReference type="Gene3D" id="3.40.630.30">
    <property type="match status" value="1"/>
</dbReference>